<evidence type="ECO:0000313" key="1">
    <source>
        <dbReference type="EMBL" id="CAF0997019.1"/>
    </source>
</evidence>
<evidence type="ECO:0000313" key="3">
    <source>
        <dbReference type="EMBL" id="CAF3902393.1"/>
    </source>
</evidence>
<evidence type="ECO:0000313" key="4">
    <source>
        <dbReference type="Proteomes" id="UP000663834"/>
    </source>
</evidence>
<dbReference type="Proteomes" id="UP000663855">
    <property type="component" value="Unassembled WGS sequence"/>
</dbReference>
<organism evidence="2 4">
    <name type="scientific">Rotaria magnacalcarata</name>
    <dbReference type="NCBI Taxonomy" id="392030"/>
    <lineage>
        <taxon>Eukaryota</taxon>
        <taxon>Metazoa</taxon>
        <taxon>Spiralia</taxon>
        <taxon>Gnathifera</taxon>
        <taxon>Rotifera</taxon>
        <taxon>Eurotatoria</taxon>
        <taxon>Bdelloidea</taxon>
        <taxon>Philodinida</taxon>
        <taxon>Philodinidae</taxon>
        <taxon>Rotaria</taxon>
    </lineage>
</organism>
<protein>
    <submittedName>
        <fullName evidence="2">Uncharacterized protein</fullName>
    </submittedName>
</protein>
<accession>A0A815JV64</accession>
<gene>
    <name evidence="3" type="ORF">BYL167_LOCUS8535</name>
    <name evidence="1" type="ORF">CJN711_LOCUS2153</name>
    <name evidence="2" type="ORF">KQP761_LOCUS9031</name>
</gene>
<comment type="caution">
    <text evidence="2">The sequence shown here is derived from an EMBL/GenBank/DDBJ whole genome shotgun (WGS) entry which is preliminary data.</text>
</comment>
<sequence>MIPIGILNPNERSTQDLNTEQAEFLWFQLLIEVLVRLPKTLSSKKEMIQECRVSYQENEVQLKKIAVFEATYDEKSAITWYTEYTFIYRLFNIAFRTQNIDIIFKYRYIFIDFFETTH</sequence>
<dbReference type="EMBL" id="CAJNOW010003553">
    <property type="protein sequence ID" value="CAF1387246.1"/>
    <property type="molecule type" value="Genomic_DNA"/>
</dbReference>
<reference evidence="2" key="1">
    <citation type="submission" date="2021-02" db="EMBL/GenBank/DDBJ databases">
        <authorList>
            <person name="Nowell W R."/>
        </authorList>
    </citation>
    <scope>NUCLEOTIDE SEQUENCE</scope>
</reference>
<dbReference type="OrthoDB" id="10063925at2759"/>
<evidence type="ECO:0000313" key="2">
    <source>
        <dbReference type="EMBL" id="CAF1387246.1"/>
    </source>
</evidence>
<dbReference type="Proteomes" id="UP000681967">
    <property type="component" value="Unassembled WGS sequence"/>
</dbReference>
<dbReference type="AlphaFoldDB" id="A0A815JV64"/>
<dbReference type="EMBL" id="CAJOBH010002357">
    <property type="protein sequence ID" value="CAF3902393.1"/>
    <property type="molecule type" value="Genomic_DNA"/>
</dbReference>
<dbReference type="Proteomes" id="UP000663834">
    <property type="component" value="Unassembled WGS sequence"/>
</dbReference>
<dbReference type="EMBL" id="CAJNOV010000132">
    <property type="protein sequence ID" value="CAF0997019.1"/>
    <property type="molecule type" value="Genomic_DNA"/>
</dbReference>
<name>A0A815JV64_9BILA</name>
<proteinExistence type="predicted"/>